<organism evidence="1 2">
    <name type="scientific">Pristionchus pacificus</name>
    <name type="common">Parasitic nematode worm</name>
    <dbReference type="NCBI Taxonomy" id="54126"/>
    <lineage>
        <taxon>Eukaryota</taxon>
        <taxon>Metazoa</taxon>
        <taxon>Ecdysozoa</taxon>
        <taxon>Nematoda</taxon>
        <taxon>Chromadorea</taxon>
        <taxon>Rhabditida</taxon>
        <taxon>Rhabditina</taxon>
        <taxon>Diplogasteromorpha</taxon>
        <taxon>Diplogasteroidea</taxon>
        <taxon>Neodiplogasteridae</taxon>
        <taxon>Pristionchus</taxon>
    </lineage>
</organism>
<gene>
    <name evidence="1" type="primary">WBGene00280303</name>
</gene>
<dbReference type="InterPro" id="IPR053220">
    <property type="entry name" value="Nematode_rcpt-like_serp_H"/>
</dbReference>
<reference evidence="2" key="1">
    <citation type="journal article" date="2008" name="Nat. Genet.">
        <title>The Pristionchus pacificus genome provides a unique perspective on nematode lifestyle and parasitism.</title>
        <authorList>
            <person name="Dieterich C."/>
            <person name="Clifton S.W."/>
            <person name="Schuster L.N."/>
            <person name="Chinwalla A."/>
            <person name="Delehaunty K."/>
            <person name="Dinkelacker I."/>
            <person name="Fulton L."/>
            <person name="Fulton R."/>
            <person name="Godfrey J."/>
            <person name="Minx P."/>
            <person name="Mitreva M."/>
            <person name="Roeseler W."/>
            <person name="Tian H."/>
            <person name="Witte H."/>
            <person name="Yang S.P."/>
            <person name="Wilson R.K."/>
            <person name="Sommer R.J."/>
        </authorList>
    </citation>
    <scope>NUCLEOTIDE SEQUENCE [LARGE SCALE GENOMIC DNA]</scope>
    <source>
        <strain evidence="2">PS312</strain>
    </source>
</reference>
<accession>A0A8R1UVL9</accession>
<dbReference type="PANTHER" id="PTHR22941:SF26">
    <property type="entry name" value="SERPENTINE RECEPTOR, CLASS H"/>
    <property type="match status" value="1"/>
</dbReference>
<keyword evidence="2" id="KW-1185">Reference proteome</keyword>
<protein>
    <submittedName>
        <fullName evidence="1">Uncharacterized protein</fullName>
    </submittedName>
</protein>
<reference evidence="1" key="2">
    <citation type="submission" date="2022-06" db="UniProtKB">
        <authorList>
            <consortium name="EnsemblMetazoa"/>
        </authorList>
    </citation>
    <scope>IDENTIFICATION</scope>
    <source>
        <strain evidence="1">PS312</strain>
    </source>
</reference>
<evidence type="ECO:0000313" key="2">
    <source>
        <dbReference type="Proteomes" id="UP000005239"/>
    </source>
</evidence>
<dbReference type="Proteomes" id="UP000005239">
    <property type="component" value="Unassembled WGS sequence"/>
</dbReference>
<proteinExistence type="predicted"/>
<accession>A0A2A6C1V3</accession>
<sequence length="342" mass="39553">KKCIQANPALLSKTAFSHLNTLAVLDLIVYHIFTFYFIEYSFKCDLYCLHCYRMAFLPWKNSQYQINSMVIDTFSDFYSPIVITHKGIFYSNSLLSTAIPFSVYWSAGLLLVIELDLGYLLCVYYRRTVVVPQRRRFNFFGWRRIIFYVALHIIVLSDACAMLHFMHECAKSSEKHIPSDSEWVRTKATHMIMLPDTNLVYAHSLIIPLGTGLVLVTIIMLIEIVSEVRRGMHWASMATQRYQRLAVRSLLLQGLLPTLGYAAPAVILASLHFAPHFCAITDIFDEIATIFSPLLFLFLTKHTFINSLTILYCSPSYRKKIRVMFSKSRISHITRMGERRNE</sequence>
<name>A0A2A6C1V3_PRIPA</name>
<dbReference type="EnsemblMetazoa" id="PPA41934.1">
    <property type="protein sequence ID" value="PPA41934.1"/>
    <property type="gene ID" value="WBGene00280303"/>
</dbReference>
<evidence type="ECO:0000313" key="1">
    <source>
        <dbReference type="EnsemblMetazoa" id="PPA41934.1"/>
    </source>
</evidence>
<dbReference type="PANTHER" id="PTHR22941">
    <property type="entry name" value="SERPENTINE RECEPTOR"/>
    <property type="match status" value="1"/>
</dbReference>
<dbReference type="AlphaFoldDB" id="A0A2A6C1V3"/>